<protein>
    <recommendedName>
        <fullName evidence="3">F-box domain-containing protein</fullName>
    </recommendedName>
</protein>
<organism evidence="1 2">
    <name type="scientific">Caenorhabditis angaria</name>
    <dbReference type="NCBI Taxonomy" id="860376"/>
    <lineage>
        <taxon>Eukaryota</taxon>
        <taxon>Metazoa</taxon>
        <taxon>Ecdysozoa</taxon>
        <taxon>Nematoda</taxon>
        <taxon>Chromadorea</taxon>
        <taxon>Rhabditida</taxon>
        <taxon>Rhabditina</taxon>
        <taxon>Rhabditomorpha</taxon>
        <taxon>Rhabditoidea</taxon>
        <taxon>Rhabditidae</taxon>
        <taxon>Peloderinae</taxon>
        <taxon>Caenorhabditis</taxon>
    </lineage>
</organism>
<comment type="caution">
    <text evidence="1">The sequence shown here is derived from an EMBL/GenBank/DDBJ whole genome shotgun (WGS) entry which is preliminary data.</text>
</comment>
<accession>A0A9P1I807</accession>
<evidence type="ECO:0000313" key="2">
    <source>
        <dbReference type="Proteomes" id="UP001152747"/>
    </source>
</evidence>
<reference evidence="1" key="1">
    <citation type="submission" date="2022-11" db="EMBL/GenBank/DDBJ databases">
        <authorList>
            <person name="Kikuchi T."/>
        </authorList>
    </citation>
    <scope>NUCLEOTIDE SEQUENCE</scope>
    <source>
        <strain evidence="1">PS1010</strain>
    </source>
</reference>
<dbReference type="AlphaFoldDB" id="A0A9P1I807"/>
<proteinExistence type="predicted"/>
<evidence type="ECO:0000313" key="1">
    <source>
        <dbReference type="EMBL" id="CAI5439906.1"/>
    </source>
</evidence>
<dbReference type="Proteomes" id="UP001152747">
    <property type="component" value="Unassembled WGS sequence"/>
</dbReference>
<evidence type="ECO:0008006" key="3">
    <source>
        <dbReference type="Google" id="ProtNLM"/>
    </source>
</evidence>
<name>A0A9P1I807_9PELO</name>
<dbReference type="EMBL" id="CANHGI010000001">
    <property type="protein sequence ID" value="CAI5439906.1"/>
    <property type="molecule type" value="Genomic_DNA"/>
</dbReference>
<gene>
    <name evidence="1" type="ORF">CAMP_LOCUS2543</name>
</gene>
<keyword evidence="2" id="KW-1185">Reference proteome</keyword>
<sequence length="309" mass="36494">MECDENSKHFDWSKLPENVKIAIFDHLNIRSKIHMLFLSAETFNQLISLIFRSKNGGKMQLSSLYFFQSTFYIDLSVILSHTWDLKLRITKKSVNSVDVSFSKVKLLPKYWMTEQKHVEQWRTVLKGQCCDVAFEYYLKFIEFAEDLSVLWIDSKYFPFDKTNIKHLKSLNDIEVNGYSKDLVKCGFMDVSQLFEVKKRVKIHGIYLKPEEISRLKAGKIYLSSPKYSSKDVNFYLNLLLLAKENRVGWKILELENPEEFDDVSSCFGDLPIIENYVTHFKYLETFNELLEVCVKPNTFWIRKGKQNYL</sequence>